<feature type="DNA-binding region" description="H-T-H motif" evidence="2">
    <location>
        <begin position="37"/>
        <end position="56"/>
    </location>
</feature>
<reference evidence="4 5" key="1">
    <citation type="submission" date="2024-03" db="EMBL/GenBank/DDBJ databases">
        <title>Novel species of the genus Variovorax.</title>
        <authorList>
            <person name="Liu Q."/>
            <person name="Xin Y.-H."/>
        </authorList>
    </citation>
    <scope>NUCLEOTIDE SEQUENCE [LARGE SCALE GENOMIC DNA]</scope>
    <source>
        <strain evidence="4 5">KACC 18899</strain>
    </source>
</reference>
<evidence type="ECO:0000313" key="5">
    <source>
        <dbReference type="Proteomes" id="UP001365846"/>
    </source>
</evidence>
<dbReference type="InterPro" id="IPR050109">
    <property type="entry name" value="HTH-type_TetR-like_transc_reg"/>
</dbReference>
<protein>
    <submittedName>
        <fullName evidence="4">TetR/AcrR family transcriptional regulator</fullName>
    </submittedName>
</protein>
<gene>
    <name evidence="4" type="ORF">WKW77_18720</name>
</gene>
<evidence type="ECO:0000256" key="2">
    <source>
        <dbReference type="PROSITE-ProRule" id="PRU00335"/>
    </source>
</evidence>
<dbReference type="InterPro" id="IPR041474">
    <property type="entry name" value="NicS_C"/>
</dbReference>
<keyword evidence="1 2" id="KW-0238">DNA-binding</keyword>
<dbReference type="Pfam" id="PF17938">
    <property type="entry name" value="TetR_C_29"/>
    <property type="match status" value="1"/>
</dbReference>
<comment type="caution">
    <text evidence="4">The sequence shown here is derived from an EMBL/GenBank/DDBJ whole genome shotgun (WGS) entry which is preliminary data.</text>
</comment>
<dbReference type="Gene3D" id="1.10.357.10">
    <property type="entry name" value="Tetracycline Repressor, domain 2"/>
    <property type="match status" value="1"/>
</dbReference>
<name>A0ABU8VHH6_9BURK</name>
<dbReference type="Pfam" id="PF00440">
    <property type="entry name" value="TetR_N"/>
    <property type="match status" value="1"/>
</dbReference>
<dbReference type="InterPro" id="IPR001647">
    <property type="entry name" value="HTH_TetR"/>
</dbReference>
<proteinExistence type="predicted"/>
<organism evidence="4 5">
    <name type="scientific">Variovorax ureilyticus</name>
    <dbReference type="NCBI Taxonomy" id="1836198"/>
    <lineage>
        <taxon>Bacteria</taxon>
        <taxon>Pseudomonadati</taxon>
        <taxon>Pseudomonadota</taxon>
        <taxon>Betaproteobacteria</taxon>
        <taxon>Burkholderiales</taxon>
        <taxon>Comamonadaceae</taxon>
        <taxon>Variovorax</taxon>
    </lineage>
</organism>
<evidence type="ECO:0000313" key="4">
    <source>
        <dbReference type="EMBL" id="MEJ8813127.1"/>
    </source>
</evidence>
<dbReference type="PROSITE" id="PS50890">
    <property type="entry name" value="PUA"/>
    <property type="match status" value="1"/>
</dbReference>
<dbReference type="SUPFAM" id="SSF46689">
    <property type="entry name" value="Homeodomain-like"/>
    <property type="match status" value="1"/>
</dbReference>
<dbReference type="EMBL" id="JBBKZU010000007">
    <property type="protein sequence ID" value="MEJ8813127.1"/>
    <property type="molecule type" value="Genomic_DNA"/>
</dbReference>
<dbReference type="InterPro" id="IPR009057">
    <property type="entry name" value="Homeodomain-like_sf"/>
</dbReference>
<dbReference type="PANTHER" id="PTHR30328:SF54">
    <property type="entry name" value="HTH-TYPE TRANSCRIPTIONAL REPRESSOR SCO4008"/>
    <property type="match status" value="1"/>
</dbReference>
<dbReference type="PROSITE" id="PS50977">
    <property type="entry name" value="HTH_TETR_2"/>
    <property type="match status" value="1"/>
</dbReference>
<dbReference type="SUPFAM" id="SSF48498">
    <property type="entry name" value="Tetracyclin repressor-like, C-terminal domain"/>
    <property type="match status" value="1"/>
</dbReference>
<accession>A0ABU8VHH6</accession>
<dbReference type="PANTHER" id="PTHR30328">
    <property type="entry name" value="TRANSCRIPTIONAL REPRESSOR"/>
    <property type="match status" value="1"/>
</dbReference>
<evidence type="ECO:0000256" key="1">
    <source>
        <dbReference type="ARBA" id="ARBA00023125"/>
    </source>
</evidence>
<feature type="domain" description="HTH tetR-type" evidence="3">
    <location>
        <begin position="14"/>
        <end position="74"/>
    </location>
</feature>
<dbReference type="PRINTS" id="PR00455">
    <property type="entry name" value="HTHTETR"/>
</dbReference>
<evidence type="ECO:0000259" key="3">
    <source>
        <dbReference type="PROSITE" id="PS50977"/>
    </source>
</evidence>
<dbReference type="InterPro" id="IPR036271">
    <property type="entry name" value="Tet_transcr_reg_TetR-rel_C_sf"/>
</dbReference>
<dbReference type="RefSeq" id="WP_340358360.1">
    <property type="nucleotide sequence ID" value="NZ_JBBKZU010000007.1"/>
</dbReference>
<dbReference type="Proteomes" id="UP001365846">
    <property type="component" value="Unassembled WGS sequence"/>
</dbReference>
<keyword evidence="5" id="KW-1185">Reference proteome</keyword>
<sequence length="216" mass="25054">MEEQERKRVVRDGDETRRVILKAGIAEFSRHGYGGATVERIVRRAKRNERSLYYHFGNKEGLYVAALEFLYEKQMLAEQALDLGKLSPPEAMRALVRFTWSYYRDNPELLSLLNTENLYKAQHLKKSSDRVKAIASPKMRLLEELLERGVKSKDFRSGASADNVFLLISSLCYLYVSNRYTLSNYLSRNLDSPDARENWLAYIEQIVVDHLALPKK</sequence>